<gene>
    <name evidence="3" type="ORF">AK812_SmicGene15700</name>
</gene>
<keyword evidence="1" id="KW-0732">Signal</keyword>
<feature type="domain" description="Calcineurin-like phosphoesterase" evidence="2">
    <location>
        <begin position="332"/>
        <end position="522"/>
    </location>
</feature>
<organism evidence="3 4">
    <name type="scientific">Symbiodinium microadriaticum</name>
    <name type="common">Dinoflagellate</name>
    <name type="synonym">Zooxanthella microadriatica</name>
    <dbReference type="NCBI Taxonomy" id="2951"/>
    <lineage>
        <taxon>Eukaryota</taxon>
        <taxon>Sar</taxon>
        <taxon>Alveolata</taxon>
        <taxon>Dinophyceae</taxon>
        <taxon>Suessiales</taxon>
        <taxon>Symbiodiniaceae</taxon>
        <taxon>Symbiodinium</taxon>
    </lineage>
</organism>
<dbReference type="Proteomes" id="UP000186817">
    <property type="component" value="Unassembled WGS sequence"/>
</dbReference>
<evidence type="ECO:0000259" key="2">
    <source>
        <dbReference type="Pfam" id="PF00149"/>
    </source>
</evidence>
<dbReference type="Gene3D" id="3.60.21.10">
    <property type="match status" value="1"/>
</dbReference>
<evidence type="ECO:0000313" key="4">
    <source>
        <dbReference type="Proteomes" id="UP000186817"/>
    </source>
</evidence>
<accession>A0A1Q9E2B5</accession>
<keyword evidence="4" id="KW-1185">Reference proteome</keyword>
<proteinExistence type="predicted"/>
<dbReference type="SUPFAM" id="SSF56300">
    <property type="entry name" value="Metallo-dependent phosphatases"/>
    <property type="match status" value="1"/>
</dbReference>
<protein>
    <recommendedName>
        <fullName evidence="2">Calcineurin-like phosphoesterase domain-containing protein</fullName>
    </recommendedName>
</protein>
<comment type="caution">
    <text evidence="3">The sequence shown here is derived from an EMBL/GenBank/DDBJ whole genome shotgun (WGS) entry which is preliminary data.</text>
</comment>
<feature type="chain" id="PRO_5010214347" description="Calcineurin-like phosphoesterase domain-containing protein" evidence="1">
    <location>
        <begin position="17"/>
        <end position="633"/>
    </location>
</feature>
<dbReference type="AlphaFoldDB" id="A0A1Q9E2B5"/>
<dbReference type="Pfam" id="PF00149">
    <property type="entry name" value="Metallophos"/>
    <property type="match status" value="1"/>
</dbReference>
<dbReference type="InterPro" id="IPR004843">
    <property type="entry name" value="Calcineurin-like_PHP"/>
</dbReference>
<reference evidence="3 4" key="1">
    <citation type="submission" date="2016-02" db="EMBL/GenBank/DDBJ databases">
        <title>Genome analysis of coral dinoflagellate symbionts highlights evolutionary adaptations to a symbiotic lifestyle.</title>
        <authorList>
            <person name="Aranda M."/>
            <person name="Li Y."/>
            <person name="Liew Y.J."/>
            <person name="Baumgarten S."/>
            <person name="Simakov O."/>
            <person name="Wilson M."/>
            <person name="Piel J."/>
            <person name="Ashoor H."/>
            <person name="Bougouffa S."/>
            <person name="Bajic V.B."/>
            <person name="Ryu T."/>
            <person name="Ravasi T."/>
            <person name="Bayer T."/>
            <person name="Micklem G."/>
            <person name="Kim H."/>
            <person name="Bhak J."/>
            <person name="Lajeunesse T.C."/>
            <person name="Voolstra C.R."/>
        </authorList>
    </citation>
    <scope>NUCLEOTIDE SEQUENCE [LARGE SCALE GENOMIC DNA]</scope>
    <source>
        <strain evidence="3 4">CCMP2467</strain>
    </source>
</reference>
<dbReference type="GO" id="GO:0016787">
    <property type="term" value="F:hydrolase activity"/>
    <property type="evidence" value="ECO:0007669"/>
    <property type="project" value="InterPro"/>
</dbReference>
<feature type="signal peptide" evidence="1">
    <location>
        <begin position="1"/>
        <end position="16"/>
    </location>
</feature>
<dbReference type="OrthoDB" id="426707at2759"/>
<dbReference type="InterPro" id="IPR029052">
    <property type="entry name" value="Metallo-depent_PP-like"/>
</dbReference>
<dbReference type="OMA" id="CKAQANE"/>
<evidence type="ECO:0000256" key="1">
    <source>
        <dbReference type="SAM" id="SignalP"/>
    </source>
</evidence>
<name>A0A1Q9E2B5_SYMMI</name>
<sequence>MHLGFLTLFGAVLATAAPDPIEHLGLPVTITAKTAEGTKPLAIKANESAIAAVERFCNWNFMSVVASASQDAFSDQVGRPAPCREVLLSLAQDAAREKRHFLQTLAPKAPWPLVANGPRRLLSLDDQLPVEAIPADSCADSSLPDDEQQESAFLQLKEEALDQDGRRRAHRRRRRRRRRAREDSDVTEQCDACCKGLKAYEVCGWCPEKRSCLKVHHDKSSCVVVTSENQCWSAVCPAAMSKYVGKIASHRKDALKLSVAATPLVQPYPTYQGSTGIFDLASGQATSAAGGGPVSGTAAAAAAAAAGGGPVSGKLLGLAGDWGSGTCESSTVAKLMAREKPDLTFHLGDVYFVGDAEDFQNNVMGQKPAPESRHQMGVTWPMGKQSTFLMAGNHEAIDGMKGLVYQGYQYSGQKANYGAWQSDHWRFIALDTGYLCFKLNQNGSRDIGKGGETDAPQPKEVVDWLMNTVKLNNPNDKRGIVLLTHHMPYSDFEHVYLGTAMQLQNILPKSRTVVWFFGHEHRFALYDKLKLNEHHFKSDYAIYPRLVGNGGYRITPKSPTHHKRHLKLKAYDKRLYQEVPDDDKHKMVKLGFNGYFKILVDGPDLLVNYISARCKAQANESGVVYNSENTDMD</sequence>
<dbReference type="EMBL" id="LSRX01000288">
    <property type="protein sequence ID" value="OLQ01572.1"/>
    <property type="molecule type" value="Genomic_DNA"/>
</dbReference>
<evidence type="ECO:0000313" key="3">
    <source>
        <dbReference type="EMBL" id="OLQ01572.1"/>
    </source>
</evidence>